<reference evidence="6" key="1">
    <citation type="submission" date="2018-01" db="EMBL/GenBank/DDBJ databases">
        <authorList>
            <person name="Gaut B.S."/>
            <person name="Morton B.R."/>
            <person name="Clegg M.T."/>
            <person name="Duvall M.R."/>
        </authorList>
    </citation>
    <scope>NUCLEOTIDE SEQUENCE [LARGE SCALE GENOMIC DNA]</scope>
</reference>
<evidence type="ECO:0000313" key="7">
    <source>
        <dbReference type="Proteomes" id="UP000325743"/>
    </source>
</evidence>
<dbReference type="EMBL" id="OGUS01000143">
    <property type="protein sequence ID" value="SPC24225.1"/>
    <property type="molecule type" value="Genomic_DNA"/>
</dbReference>
<reference evidence="3 8" key="4">
    <citation type="submission" date="2021-02" db="EMBL/GenBank/DDBJ databases">
        <title>Complete Genome Sequence of Cupriavidus oxalaticus Strain Ox1, a Soil Oxalate-Degrading Species.</title>
        <authorList>
            <person name="Palmieri F."/>
            <person name="Udriet P."/>
            <person name="Deuasquier M."/>
            <person name="Beaudoing E."/>
            <person name="Johnson S.L."/>
            <person name="Davenport K.W."/>
            <person name="Chain P.S."/>
            <person name="Bindschedler S."/>
            <person name="Junier P."/>
        </authorList>
    </citation>
    <scope>NUCLEOTIDE SEQUENCE [LARGE SCALE GENOMIC DNA]</scope>
    <source>
        <strain evidence="3 8">Ox1</strain>
    </source>
</reference>
<dbReference type="EMBL" id="CP069811">
    <property type="protein sequence ID" value="QRQ90483.1"/>
    <property type="molecule type" value="Genomic_DNA"/>
</dbReference>
<evidence type="ECO:0000313" key="5">
    <source>
        <dbReference type="EMBL" id="SPC24225.1"/>
    </source>
</evidence>
<dbReference type="GeneID" id="303489331"/>
<evidence type="ECO:0000259" key="1">
    <source>
        <dbReference type="Pfam" id="PF01272"/>
    </source>
</evidence>
<keyword evidence="4" id="KW-0418">Kinase</keyword>
<dbReference type="InterPro" id="IPR001437">
    <property type="entry name" value="Tscrpt_elong_fac_GreA/B_C"/>
</dbReference>
<dbReference type="SUPFAM" id="SSF54534">
    <property type="entry name" value="FKBP-like"/>
    <property type="match status" value="1"/>
</dbReference>
<dbReference type="GO" id="GO:0032784">
    <property type="term" value="P:regulation of DNA-templated transcription elongation"/>
    <property type="evidence" value="ECO:0007669"/>
    <property type="project" value="InterPro"/>
</dbReference>
<dbReference type="Proteomes" id="UP000256862">
    <property type="component" value="Plasmid CO2235_mp"/>
</dbReference>
<name>A0A375FVE2_9BURK</name>
<feature type="domain" description="Transcription elongation factor GreA/GreB C-terminal" evidence="1">
    <location>
        <begin position="48"/>
        <end position="103"/>
    </location>
</feature>
<reference evidence="2 7" key="3">
    <citation type="submission" date="2018-09" db="EMBL/GenBank/DDBJ databases">
        <title>Complete genome sequence of Cupriavidus oxalaticus T2, a bacterium capable of phenol tolerance and degradation.</title>
        <authorList>
            <person name="Yan J."/>
        </authorList>
    </citation>
    <scope>NUCLEOTIDE SEQUENCE [LARGE SCALE GENOMIC DNA]</scope>
    <source>
        <strain evidence="2 7">T2</strain>
    </source>
</reference>
<dbReference type="GO" id="GO:0003746">
    <property type="term" value="F:translation elongation factor activity"/>
    <property type="evidence" value="ECO:0007669"/>
    <property type="project" value="UniProtKB-KW"/>
</dbReference>
<keyword evidence="3" id="KW-0251">Elongation factor</keyword>
<dbReference type="OrthoDB" id="192847at2"/>
<dbReference type="GO" id="GO:0003677">
    <property type="term" value="F:DNA binding"/>
    <property type="evidence" value="ECO:0007669"/>
    <property type="project" value="InterPro"/>
</dbReference>
<organism evidence="4 6">
    <name type="scientific">Cupriavidus oxalaticus</name>
    <dbReference type="NCBI Taxonomy" id="96344"/>
    <lineage>
        <taxon>Bacteria</taxon>
        <taxon>Pseudomonadati</taxon>
        <taxon>Pseudomonadota</taxon>
        <taxon>Betaproteobacteria</taxon>
        <taxon>Burkholderiales</taxon>
        <taxon>Burkholderiaceae</taxon>
        <taxon>Cupriavidus</taxon>
    </lineage>
</organism>
<keyword evidence="4" id="KW-0808">Transferase</keyword>
<gene>
    <name evidence="5" type="ORF">CO2235_MP80105</name>
    <name evidence="4" type="ORF">CO2235_U840089</name>
    <name evidence="2" type="ORF">D2917_02355</name>
    <name evidence="3" type="ORF">JTE92_07365</name>
</gene>
<keyword evidence="3" id="KW-0648">Protein biosynthesis</keyword>
<dbReference type="EMBL" id="OGUS01000092">
    <property type="protein sequence ID" value="SPC08349.1"/>
    <property type="molecule type" value="Genomic_DNA"/>
</dbReference>
<dbReference type="AlphaFoldDB" id="A0A375FVE2"/>
<evidence type="ECO:0000313" key="3">
    <source>
        <dbReference type="EMBL" id="QRQ90483.1"/>
    </source>
</evidence>
<sequence length="141" mass="15522">MNTKPLITELDAVRLTARAKMATARPQYGAALSRFLSAAEVVPTDKLPSDAISMFSTFACIDLSRHQRMVWTISYPEEADFSLGRICVFSPLGIAFLGTRRGGISECKPALEVSLRFMVQEILFQPEAAGVPELNKCRACH</sequence>
<evidence type="ECO:0000313" key="6">
    <source>
        <dbReference type="Proteomes" id="UP000256862"/>
    </source>
</evidence>
<reference evidence="4" key="2">
    <citation type="submission" date="2018-01" db="EMBL/GenBank/DDBJ databases">
        <authorList>
            <person name="Clerissi C."/>
        </authorList>
    </citation>
    <scope>NUCLEOTIDE SEQUENCE</scope>
    <source>
        <strain evidence="4">Cupriavidus oxalaticus LMG 2235</strain>
    </source>
</reference>
<evidence type="ECO:0000313" key="2">
    <source>
        <dbReference type="EMBL" id="QEZ43187.1"/>
    </source>
</evidence>
<dbReference type="Proteomes" id="UP000623307">
    <property type="component" value="Chromosome 1"/>
</dbReference>
<dbReference type="Pfam" id="PF01272">
    <property type="entry name" value="GreA_GreB"/>
    <property type="match status" value="1"/>
</dbReference>
<accession>A0A375FVE2</accession>
<protein>
    <submittedName>
        <fullName evidence="3">GreA/GreB family elongation factor</fullName>
    </submittedName>
    <submittedName>
        <fullName evidence="4">Regulator of nucleoside diphosphate kinase</fullName>
    </submittedName>
</protein>
<proteinExistence type="predicted"/>
<dbReference type="EMBL" id="CP032518">
    <property type="protein sequence ID" value="QEZ43187.1"/>
    <property type="molecule type" value="Genomic_DNA"/>
</dbReference>
<dbReference type="Proteomes" id="UP000325743">
    <property type="component" value="Chromosome 1"/>
</dbReference>
<dbReference type="InterPro" id="IPR036953">
    <property type="entry name" value="GreA/GreB_C_sf"/>
</dbReference>
<evidence type="ECO:0000313" key="4">
    <source>
        <dbReference type="EMBL" id="SPC08349.1"/>
    </source>
</evidence>
<evidence type="ECO:0000313" key="8">
    <source>
        <dbReference type="Proteomes" id="UP000623307"/>
    </source>
</evidence>
<dbReference type="Gene3D" id="3.10.50.30">
    <property type="entry name" value="Transcription elongation factor, GreA/GreB, C-terminal domain"/>
    <property type="match status" value="1"/>
</dbReference>
<dbReference type="RefSeq" id="WP_063239109.1">
    <property type="nucleotide sequence ID" value="NZ_CP032518.1"/>
</dbReference>
<dbReference type="GO" id="GO:0016301">
    <property type="term" value="F:kinase activity"/>
    <property type="evidence" value="ECO:0007669"/>
    <property type="project" value="UniProtKB-KW"/>
</dbReference>
<keyword evidence="8" id="KW-1185">Reference proteome</keyword>